<dbReference type="InterPro" id="IPR043198">
    <property type="entry name" value="Cyclin/Ssn8"/>
</dbReference>
<protein>
    <submittedName>
        <fullName evidence="3">Uncharacterized protein</fullName>
    </submittedName>
</protein>
<reference evidence="3 4" key="1">
    <citation type="journal article" date="2015" name="Proc. Natl. Acad. Sci. U.S.A.">
        <title>The resurrection genome of Boea hygrometrica: A blueprint for survival of dehydration.</title>
        <authorList>
            <person name="Xiao L."/>
            <person name="Yang G."/>
            <person name="Zhang L."/>
            <person name="Yang X."/>
            <person name="Zhao S."/>
            <person name="Ji Z."/>
            <person name="Zhou Q."/>
            <person name="Hu M."/>
            <person name="Wang Y."/>
            <person name="Chen M."/>
            <person name="Xu Y."/>
            <person name="Jin H."/>
            <person name="Xiao X."/>
            <person name="Hu G."/>
            <person name="Bao F."/>
            <person name="Hu Y."/>
            <person name="Wan P."/>
            <person name="Li L."/>
            <person name="Deng X."/>
            <person name="Kuang T."/>
            <person name="Xiang C."/>
            <person name="Zhu J.K."/>
            <person name="Oliver M.J."/>
            <person name="He Y."/>
        </authorList>
    </citation>
    <scope>NUCLEOTIDE SEQUENCE [LARGE SCALE GENOMIC DNA]</scope>
    <source>
        <strain evidence="4">cv. XS01</strain>
    </source>
</reference>
<dbReference type="SUPFAM" id="SSF47954">
    <property type="entry name" value="Cyclin-like"/>
    <property type="match status" value="1"/>
</dbReference>
<keyword evidence="1" id="KW-0132">Cell division</keyword>
<dbReference type="PANTHER" id="PTHR10026">
    <property type="entry name" value="CYCLIN"/>
    <property type="match status" value="1"/>
</dbReference>
<accession>A0A2Z7AG10</accession>
<dbReference type="Proteomes" id="UP000250235">
    <property type="component" value="Unassembled WGS sequence"/>
</dbReference>
<gene>
    <name evidence="3" type="ORF">F511_09234</name>
</gene>
<evidence type="ECO:0000256" key="1">
    <source>
        <dbReference type="ARBA" id="ARBA00022618"/>
    </source>
</evidence>
<dbReference type="GO" id="GO:0051301">
    <property type="term" value="P:cell division"/>
    <property type="evidence" value="ECO:0007669"/>
    <property type="project" value="UniProtKB-KW"/>
</dbReference>
<sequence length="186" mass="21000">QVLFHRFYRKKSFVGFNVKRVATGCNVHGNRGSTFDPNRKTSVEGEGIYLPCGHPHKFIPSYLATLETPPEIRQEACNLANDSLRITVYVRFKSEVVARDVVYAAALRFQVPPPENPPWWKVFDADKSWIEEICRVLAHLYSLPNARYIPVRKEGGSFATSNLSWDSPNQSVSKVASLLGTTTNED</sequence>
<keyword evidence="4" id="KW-1185">Reference proteome</keyword>
<dbReference type="OrthoDB" id="1739546at2759"/>
<dbReference type="InterPro" id="IPR036915">
    <property type="entry name" value="Cyclin-like_sf"/>
</dbReference>
<dbReference type="GO" id="GO:0006357">
    <property type="term" value="P:regulation of transcription by RNA polymerase II"/>
    <property type="evidence" value="ECO:0007669"/>
    <property type="project" value="InterPro"/>
</dbReference>
<dbReference type="FunFam" id="1.10.472.10:FF:000031">
    <property type="entry name" value="cyclin-L1-1-like isoform X1"/>
    <property type="match status" value="1"/>
</dbReference>
<evidence type="ECO:0000256" key="2">
    <source>
        <dbReference type="ARBA" id="ARBA00023306"/>
    </source>
</evidence>
<organism evidence="3 4">
    <name type="scientific">Dorcoceras hygrometricum</name>
    <dbReference type="NCBI Taxonomy" id="472368"/>
    <lineage>
        <taxon>Eukaryota</taxon>
        <taxon>Viridiplantae</taxon>
        <taxon>Streptophyta</taxon>
        <taxon>Embryophyta</taxon>
        <taxon>Tracheophyta</taxon>
        <taxon>Spermatophyta</taxon>
        <taxon>Magnoliopsida</taxon>
        <taxon>eudicotyledons</taxon>
        <taxon>Gunneridae</taxon>
        <taxon>Pentapetalae</taxon>
        <taxon>asterids</taxon>
        <taxon>lamiids</taxon>
        <taxon>Lamiales</taxon>
        <taxon>Gesneriaceae</taxon>
        <taxon>Didymocarpoideae</taxon>
        <taxon>Trichosporeae</taxon>
        <taxon>Loxocarpinae</taxon>
        <taxon>Dorcoceras</taxon>
    </lineage>
</organism>
<keyword evidence="2" id="KW-0131">Cell cycle</keyword>
<dbReference type="EMBL" id="KV015577">
    <property type="protein sequence ID" value="KZV20705.1"/>
    <property type="molecule type" value="Genomic_DNA"/>
</dbReference>
<evidence type="ECO:0000313" key="3">
    <source>
        <dbReference type="EMBL" id="KZV20705.1"/>
    </source>
</evidence>
<feature type="non-terminal residue" evidence="3">
    <location>
        <position position="1"/>
    </location>
</feature>
<proteinExistence type="predicted"/>
<evidence type="ECO:0000313" key="4">
    <source>
        <dbReference type="Proteomes" id="UP000250235"/>
    </source>
</evidence>
<dbReference type="Gene3D" id="1.10.472.10">
    <property type="entry name" value="Cyclin-like"/>
    <property type="match status" value="1"/>
</dbReference>
<dbReference type="GO" id="GO:0016538">
    <property type="term" value="F:cyclin-dependent protein serine/threonine kinase regulator activity"/>
    <property type="evidence" value="ECO:0007669"/>
    <property type="project" value="InterPro"/>
</dbReference>
<dbReference type="AlphaFoldDB" id="A0A2Z7AG10"/>
<name>A0A2Z7AG10_9LAMI</name>